<sequence>MRQFELRFEKLSGLTTDGAPATVGLQRRWLWLNNGMPTAVLCINVVKSRNFEQFKELLNDLDSEYIDLIHHCEVRWEHADEFYDLLDEVKQFLEMRANLSGNSMKASGCVI</sequence>
<evidence type="ECO:0000313" key="1">
    <source>
        <dbReference type="EMBL" id="KAK1342072.1"/>
    </source>
</evidence>
<dbReference type="PANTHER" id="PTHR45913:SF5">
    <property type="entry name" value="GENERAL TRANSCRIPTION FACTOR II-I REPEAT DOMAIN-CONTAINING PROTEIN 2A-LIKE PROTEIN"/>
    <property type="match status" value="1"/>
</dbReference>
<organism evidence="1 2">
    <name type="scientific">Cnephaeus nilssonii</name>
    <name type="common">Northern bat</name>
    <name type="synonym">Eptesicus nilssonii</name>
    <dbReference type="NCBI Taxonomy" id="3371016"/>
    <lineage>
        <taxon>Eukaryota</taxon>
        <taxon>Metazoa</taxon>
        <taxon>Chordata</taxon>
        <taxon>Craniata</taxon>
        <taxon>Vertebrata</taxon>
        <taxon>Euteleostomi</taxon>
        <taxon>Mammalia</taxon>
        <taxon>Eutheria</taxon>
        <taxon>Laurasiatheria</taxon>
        <taxon>Chiroptera</taxon>
        <taxon>Yangochiroptera</taxon>
        <taxon>Vespertilionidae</taxon>
        <taxon>Cnephaeus</taxon>
    </lineage>
</organism>
<dbReference type="EMBL" id="JAULJE010000006">
    <property type="protein sequence ID" value="KAK1342072.1"/>
    <property type="molecule type" value="Genomic_DNA"/>
</dbReference>
<reference evidence="1" key="1">
    <citation type="submission" date="2023-06" db="EMBL/GenBank/DDBJ databases">
        <title>Reference genome for the Northern bat (Eptesicus nilssonii), a most northern bat species.</title>
        <authorList>
            <person name="Laine V.N."/>
            <person name="Pulliainen A.T."/>
            <person name="Lilley T.M."/>
        </authorList>
    </citation>
    <scope>NUCLEOTIDE SEQUENCE</scope>
    <source>
        <strain evidence="1">BLF_Eptnil</strain>
        <tissue evidence="1">Kidney</tissue>
    </source>
</reference>
<keyword evidence="2" id="KW-1185">Reference proteome</keyword>
<name>A0AA40I3W7_CNENI</name>
<dbReference type="AlphaFoldDB" id="A0AA40I3W7"/>
<accession>A0AA40I3W7</accession>
<evidence type="ECO:0000313" key="2">
    <source>
        <dbReference type="Proteomes" id="UP001177744"/>
    </source>
</evidence>
<protein>
    <submittedName>
        <fullName evidence="1">Uncharacterized protein</fullName>
    </submittedName>
</protein>
<comment type="caution">
    <text evidence="1">The sequence shown here is derived from an EMBL/GenBank/DDBJ whole genome shotgun (WGS) entry which is preliminary data.</text>
</comment>
<dbReference type="PANTHER" id="PTHR45913">
    <property type="entry name" value="EPM2A-INTERACTING PROTEIN 1"/>
    <property type="match status" value="1"/>
</dbReference>
<proteinExistence type="predicted"/>
<gene>
    <name evidence="1" type="ORF">QTO34_016825</name>
</gene>
<dbReference type="Proteomes" id="UP001177744">
    <property type="component" value="Unassembled WGS sequence"/>
</dbReference>